<dbReference type="EMBL" id="BTRK01000003">
    <property type="protein sequence ID" value="GMR44071.1"/>
    <property type="molecule type" value="Genomic_DNA"/>
</dbReference>
<organism evidence="1 2">
    <name type="scientific">Pristionchus mayeri</name>
    <dbReference type="NCBI Taxonomy" id="1317129"/>
    <lineage>
        <taxon>Eukaryota</taxon>
        <taxon>Metazoa</taxon>
        <taxon>Ecdysozoa</taxon>
        <taxon>Nematoda</taxon>
        <taxon>Chromadorea</taxon>
        <taxon>Rhabditida</taxon>
        <taxon>Rhabditina</taxon>
        <taxon>Diplogasteromorpha</taxon>
        <taxon>Diplogasteroidea</taxon>
        <taxon>Neodiplogasteridae</taxon>
        <taxon>Pristionchus</taxon>
    </lineage>
</organism>
<proteinExistence type="predicted"/>
<evidence type="ECO:0000313" key="2">
    <source>
        <dbReference type="Proteomes" id="UP001328107"/>
    </source>
</evidence>
<evidence type="ECO:0000313" key="1">
    <source>
        <dbReference type="EMBL" id="GMR44071.1"/>
    </source>
</evidence>
<protein>
    <submittedName>
        <fullName evidence="1">Uncharacterized protein</fullName>
    </submittedName>
</protein>
<name>A0AAN4ZNP2_9BILA</name>
<feature type="non-terminal residue" evidence="1">
    <location>
        <position position="70"/>
    </location>
</feature>
<dbReference type="AlphaFoldDB" id="A0AAN4ZNP2"/>
<comment type="caution">
    <text evidence="1">The sequence shown here is derived from an EMBL/GenBank/DDBJ whole genome shotgun (WGS) entry which is preliminary data.</text>
</comment>
<feature type="non-terminal residue" evidence="1">
    <location>
        <position position="1"/>
    </location>
</feature>
<keyword evidence="2" id="KW-1185">Reference proteome</keyword>
<accession>A0AAN4ZNP2</accession>
<sequence>IYLLCSCGNKYNTEGDYKSAQDTSLPFANRTRRFSRLLSVSYVRSILRRRMDILNISRDITKRRFSRFGS</sequence>
<dbReference type="Proteomes" id="UP001328107">
    <property type="component" value="Unassembled WGS sequence"/>
</dbReference>
<reference evidence="2" key="1">
    <citation type="submission" date="2022-10" db="EMBL/GenBank/DDBJ databases">
        <title>Genome assembly of Pristionchus species.</title>
        <authorList>
            <person name="Yoshida K."/>
            <person name="Sommer R.J."/>
        </authorList>
    </citation>
    <scope>NUCLEOTIDE SEQUENCE [LARGE SCALE GENOMIC DNA]</scope>
    <source>
        <strain evidence="2">RS5460</strain>
    </source>
</reference>
<gene>
    <name evidence="1" type="ORF">PMAYCL1PPCAC_14266</name>
</gene>